<evidence type="ECO:0000313" key="4">
    <source>
        <dbReference type="EMBL" id="OEU14139.1"/>
    </source>
</evidence>
<dbReference type="Pfam" id="PF03992">
    <property type="entry name" value="ABM"/>
    <property type="match status" value="1"/>
</dbReference>
<evidence type="ECO:0000259" key="3">
    <source>
        <dbReference type="PROSITE" id="PS51725"/>
    </source>
</evidence>
<dbReference type="KEGG" id="fcy:FRACYDRAFT_242493"/>
<sequence>MKLLCKSFILLPFVALGSTAFQLSQHAHRRQCRIPSLAVGSTANTVDSDIHDAGTPRTVVGDGLHKGLYTADRYTSTLRFLVPKGEEQVAFEHTWTARAKELAATPGLKYFHMGKRGADFMGPPLPDDEFNYQSFAVWESKEAYDLCKDSNTVNFGTFAESPANYDGLFALAVPTSISGVAGMPNTASDTTTTTTASDDGSKIDTSKRLPREAFVASNRFGIKPGFEKDFEDMWAGRDSSLADLPGFVNFQLLRRDGSSEDDGNTYVSYTTWDSLGAFNNWRESDNFKRSHSSSGEKPKESPYAKMPKVVTFKTFLVVSGEEGIDMATPVMATVNDSALR</sequence>
<dbReference type="InParanoid" id="A0A1E7F7N1"/>
<dbReference type="PROSITE" id="PS51725">
    <property type="entry name" value="ABM"/>
    <property type="match status" value="1"/>
</dbReference>
<feature type="compositionally biased region" description="Low complexity" evidence="1">
    <location>
        <begin position="186"/>
        <end position="198"/>
    </location>
</feature>
<dbReference type="EMBL" id="KV784361">
    <property type="protein sequence ID" value="OEU14139.1"/>
    <property type="molecule type" value="Genomic_DNA"/>
</dbReference>
<feature type="region of interest" description="Disordered" evidence="1">
    <location>
        <begin position="183"/>
        <end position="204"/>
    </location>
</feature>
<dbReference type="OrthoDB" id="10464687at2759"/>
<dbReference type="AlphaFoldDB" id="A0A1E7F7N1"/>
<dbReference type="InterPro" id="IPR007138">
    <property type="entry name" value="ABM_dom"/>
</dbReference>
<proteinExistence type="predicted"/>
<feature type="signal peptide" evidence="2">
    <location>
        <begin position="1"/>
        <end position="20"/>
    </location>
</feature>
<dbReference type="PANTHER" id="PTHR34474:SF2">
    <property type="entry name" value="SIGNAL TRANSDUCTION PROTEIN TRAP"/>
    <property type="match status" value="1"/>
</dbReference>
<dbReference type="PANTHER" id="PTHR34474">
    <property type="entry name" value="SIGNAL TRANSDUCTION PROTEIN TRAP"/>
    <property type="match status" value="1"/>
</dbReference>
<reference evidence="4 5" key="1">
    <citation type="submission" date="2016-09" db="EMBL/GenBank/DDBJ databases">
        <title>Extensive genetic diversity and differential bi-allelic expression allows diatom success in the polar Southern Ocean.</title>
        <authorList>
            <consortium name="DOE Joint Genome Institute"/>
            <person name="Mock T."/>
            <person name="Otillar R.P."/>
            <person name="Strauss J."/>
            <person name="Dupont C."/>
            <person name="Frickenhaus S."/>
            <person name="Maumus F."/>
            <person name="Mcmullan M."/>
            <person name="Sanges R."/>
            <person name="Schmutz J."/>
            <person name="Toseland A."/>
            <person name="Valas R."/>
            <person name="Veluchamy A."/>
            <person name="Ward B.J."/>
            <person name="Allen A."/>
            <person name="Barry K."/>
            <person name="Falciatore A."/>
            <person name="Ferrante M."/>
            <person name="Fortunato A.E."/>
            <person name="Gloeckner G."/>
            <person name="Gruber A."/>
            <person name="Hipkin R."/>
            <person name="Janech M."/>
            <person name="Kroth P."/>
            <person name="Leese F."/>
            <person name="Lindquist E."/>
            <person name="Lyon B.R."/>
            <person name="Martin J."/>
            <person name="Mayer C."/>
            <person name="Parker M."/>
            <person name="Quesneville H."/>
            <person name="Raymond J."/>
            <person name="Uhlig C."/>
            <person name="Valentin K.U."/>
            <person name="Worden A.Z."/>
            <person name="Armbrust E.V."/>
            <person name="Bowler C."/>
            <person name="Green B."/>
            <person name="Moulton V."/>
            <person name="Van Oosterhout C."/>
            <person name="Grigoriev I."/>
        </authorList>
    </citation>
    <scope>NUCLEOTIDE SEQUENCE [LARGE SCALE GENOMIC DNA]</scope>
    <source>
        <strain evidence="4 5">CCMP1102</strain>
    </source>
</reference>
<dbReference type="InterPro" id="IPR011008">
    <property type="entry name" value="Dimeric_a/b-barrel"/>
</dbReference>
<evidence type="ECO:0000256" key="2">
    <source>
        <dbReference type="SAM" id="SignalP"/>
    </source>
</evidence>
<evidence type="ECO:0000256" key="1">
    <source>
        <dbReference type="SAM" id="MobiDB-lite"/>
    </source>
</evidence>
<protein>
    <recommendedName>
        <fullName evidence="3">ABM domain-containing protein</fullName>
    </recommendedName>
</protein>
<keyword evidence="5" id="KW-1185">Reference proteome</keyword>
<dbReference type="Gene3D" id="3.30.70.100">
    <property type="match status" value="2"/>
</dbReference>
<gene>
    <name evidence="4" type="ORF">FRACYDRAFT_242493</name>
</gene>
<dbReference type="SUPFAM" id="SSF54909">
    <property type="entry name" value="Dimeric alpha+beta barrel"/>
    <property type="match status" value="1"/>
</dbReference>
<organism evidence="4 5">
    <name type="scientific">Fragilariopsis cylindrus CCMP1102</name>
    <dbReference type="NCBI Taxonomy" id="635003"/>
    <lineage>
        <taxon>Eukaryota</taxon>
        <taxon>Sar</taxon>
        <taxon>Stramenopiles</taxon>
        <taxon>Ochrophyta</taxon>
        <taxon>Bacillariophyta</taxon>
        <taxon>Bacillariophyceae</taxon>
        <taxon>Bacillariophycidae</taxon>
        <taxon>Bacillariales</taxon>
        <taxon>Bacillariaceae</taxon>
        <taxon>Fragilariopsis</taxon>
    </lineage>
</organism>
<keyword evidence="2" id="KW-0732">Signal</keyword>
<evidence type="ECO:0000313" key="5">
    <source>
        <dbReference type="Proteomes" id="UP000095751"/>
    </source>
</evidence>
<accession>A0A1E7F7N1</accession>
<dbReference type="Proteomes" id="UP000095751">
    <property type="component" value="Unassembled WGS sequence"/>
</dbReference>
<feature type="domain" description="ABM" evidence="3">
    <location>
        <begin position="214"/>
        <end position="309"/>
    </location>
</feature>
<name>A0A1E7F7N1_9STRA</name>
<dbReference type="InterPro" id="IPR050404">
    <property type="entry name" value="Heme-degrading_MO"/>
</dbReference>
<feature type="chain" id="PRO_5009192772" description="ABM domain-containing protein" evidence="2">
    <location>
        <begin position="21"/>
        <end position="340"/>
    </location>
</feature>